<dbReference type="Gene3D" id="2.30.110.10">
    <property type="entry name" value="Electron Transport, Fmn-binding Protein, Chain A"/>
    <property type="match status" value="1"/>
</dbReference>
<gene>
    <name evidence="4" type="ORF">NCTC10821_03225</name>
</gene>
<dbReference type="PANTHER" id="PTHR35176:SF6">
    <property type="entry name" value="HEME OXYGENASE HI_0854-RELATED"/>
    <property type="match status" value="1"/>
</dbReference>
<proteinExistence type="predicted"/>
<name>A0A378THQ1_9MYCO</name>
<keyword evidence="5" id="KW-1185">Reference proteome</keyword>
<dbReference type="EMBL" id="UGQT01000001">
    <property type="protein sequence ID" value="STZ59687.1"/>
    <property type="molecule type" value="Genomic_DNA"/>
</dbReference>
<dbReference type="RefSeq" id="WP_272866080.1">
    <property type="nucleotide sequence ID" value="NZ_UGQT01000001.1"/>
</dbReference>
<evidence type="ECO:0000259" key="3">
    <source>
        <dbReference type="Pfam" id="PF01243"/>
    </source>
</evidence>
<evidence type="ECO:0000256" key="2">
    <source>
        <dbReference type="SAM" id="MobiDB-lite"/>
    </source>
</evidence>
<dbReference type="GO" id="GO:0005829">
    <property type="term" value="C:cytosol"/>
    <property type="evidence" value="ECO:0007669"/>
    <property type="project" value="TreeGrafter"/>
</dbReference>
<dbReference type="AlphaFoldDB" id="A0A378THQ1"/>
<dbReference type="NCBIfam" id="TIGR03618">
    <property type="entry name" value="Rv1155_F420"/>
    <property type="match status" value="1"/>
</dbReference>
<evidence type="ECO:0000313" key="4">
    <source>
        <dbReference type="EMBL" id="STZ59687.1"/>
    </source>
</evidence>
<dbReference type="GO" id="GO:0070967">
    <property type="term" value="F:coenzyme F420 binding"/>
    <property type="evidence" value="ECO:0007669"/>
    <property type="project" value="TreeGrafter"/>
</dbReference>
<dbReference type="InterPro" id="IPR011576">
    <property type="entry name" value="Pyridox_Oxase_N"/>
</dbReference>
<dbReference type="PANTHER" id="PTHR35176">
    <property type="entry name" value="HEME OXYGENASE HI_0854-RELATED"/>
    <property type="match status" value="1"/>
</dbReference>
<reference evidence="4 5" key="1">
    <citation type="submission" date="2018-06" db="EMBL/GenBank/DDBJ databases">
        <authorList>
            <consortium name="Pathogen Informatics"/>
            <person name="Doyle S."/>
        </authorList>
    </citation>
    <scope>NUCLEOTIDE SEQUENCE [LARGE SCALE GENOMIC DNA]</scope>
    <source>
        <strain evidence="4 5">NCTC10821</strain>
    </source>
</reference>
<dbReference type="InterPro" id="IPR019920">
    <property type="entry name" value="F420-binding_dom_put"/>
</dbReference>
<evidence type="ECO:0000313" key="5">
    <source>
        <dbReference type="Proteomes" id="UP000254978"/>
    </source>
</evidence>
<feature type="compositionally biased region" description="Polar residues" evidence="2">
    <location>
        <begin position="78"/>
        <end position="103"/>
    </location>
</feature>
<dbReference type="SUPFAM" id="SSF50475">
    <property type="entry name" value="FMN-binding split barrel"/>
    <property type="match status" value="1"/>
</dbReference>
<dbReference type="GO" id="GO:0016627">
    <property type="term" value="F:oxidoreductase activity, acting on the CH-CH group of donors"/>
    <property type="evidence" value="ECO:0007669"/>
    <property type="project" value="TreeGrafter"/>
</dbReference>
<feature type="domain" description="Pyridoxamine 5'-phosphate oxidase N-terminal" evidence="3">
    <location>
        <begin position="5"/>
        <end position="85"/>
    </location>
</feature>
<accession>A0A378THQ1</accession>
<dbReference type="Proteomes" id="UP000254978">
    <property type="component" value="Unassembled WGS sequence"/>
</dbReference>
<sequence>MVAIPAEARHLFRGRDFAHLAAINSDGSPQVSAVWVDLDGDLVIINTTEGLVKTRNMRANPRVGVSIVGQSNPYESVQIQGKSSTSPITALTKASTSSPGATSERTRSLIGSPASNG</sequence>
<evidence type="ECO:0000256" key="1">
    <source>
        <dbReference type="ARBA" id="ARBA00023002"/>
    </source>
</evidence>
<dbReference type="InterPro" id="IPR012349">
    <property type="entry name" value="Split_barrel_FMN-bd"/>
</dbReference>
<feature type="region of interest" description="Disordered" evidence="2">
    <location>
        <begin position="78"/>
        <end position="117"/>
    </location>
</feature>
<keyword evidence="1" id="KW-0560">Oxidoreductase</keyword>
<dbReference type="Pfam" id="PF01243">
    <property type="entry name" value="PNPOx_N"/>
    <property type="match status" value="1"/>
</dbReference>
<protein>
    <submittedName>
        <fullName evidence="4">Pyridoxamine 5'-phosphate oxidase-related FMN-binding protein</fullName>
    </submittedName>
</protein>
<dbReference type="InterPro" id="IPR052019">
    <property type="entry name" value="F420H2_bilvrd_red/Heme_oxyg"/>
</dbReference>
<organism evidence="4 5">
    <name type="scientific">Mycolicibacterium tokaiense</name>
    <dbReference type="NCBI Taxonomy" id="39695"/>
    <lineage>
        <taxon>Bacteria</taxon>
        <taxon>Bacillati</taxon>
        <taxon>Actinomycetota</taxon>
        <taxon>Actinomycetes</taxon>
        <taxon>Mycobacteriales</taxon>
        <taxon>Mycobacteriaceae</taxon>
        <taxon>Mycolicibacterium</taxon>
    </lineage>
</organism>